<dbReference type="EMBL" id="MN739626">
    <property type="protein sequence ID" value="QHT16606.1"/>
    <property type="molecule type" value="Genomic_DNA"/>
</dbReference>
<accession>A0A6C0DI23</accession>
<keyword evidence="1" id="KW-1133">Transmembrane helix</keyword>
<protein>
    <submittedName>
        <fullName evidence="2">Uncharacterized protein</fullName>
    </submittedName>
</protein>
<feature type="transmembrane region" description="Helical" evidence="1">
    <location>
        <begin position="27"/>
        <end position="45"/>
    </location>
</feature>
<sequence>MSFSGPPPAMAPPSGPFEATLTKIASSPYSLAVAIFLINLGGRFLPMEISKEQEKFLNQPWFRRIIIFVIFFLATRNFVTAAWMALIVILFVGYLFNENSSLCILKGGITGATCKKKGLKETIGLTPEEQAILKSLQDKAAKLGHNPTDDEIPVNTKIEFKKHDQYQKVMRGLWGQ</sequence>
<keyword evidence="1" id="KW-0812">Transmembrane</keyword>
<name>A0A6C0DI23_9ZZZZ</name>
<reference evidence="2" key="1">
    <citation type="journal article" date="2020" name="Nature">
        <title>Giant virus diversity and host interactions through global metagenomics.</title>
        <authorList>
            <person name="Schulz F."/>
            <person name="Roux S."/>
            <person name="Paez-Espino D."/>
            <person name="Jungbluth S."/>
            <person name="Walsh D.A."/>
            <person name="Denef V.J."/>
            <person name="McMahon K.D."/>
            <person name="Konstantinidis K.T."/>
            <person name="Eloe-Fadrosh E.A."/>
            <person name="Kyrpides N.C."/>
            <person name="Woyke T."/>
        </authorList>
    </citation>
    <scope>NUCLEOTIDE SEQUENCE</scope>
    <source>
        <strain evidence="2">GVMAG-M-3300023174-189</strain>
    </source>
</reference>
<keyword evidence="1" id="KW-0472">Membrane</keyword>
<organism evidence="2">
    <name type="scientific">viral metagenome</name>
    <dbReference type="NCBI Taxonomy" id="1070528"/>
    <lineage>
        <taxon>unclassified sequences</taxon>
        <taxon>metagenomes</taxon>
        <taxon>organismal metagenomes</taxon>
    </lineage>
</organism>
<evidence type="ECO:0000313" key="2">
    <source>
        <dbReference type="EMBL" id="QHT16606.1"/>
    </source>
</evidence>
<dbReference type="AlphaFoldDB" id="A0A6C0DI23"/>
<proteinExistence type="predicted"/>
<evidence type="ECO:0000256" key="1">
    <source>
        <dbReference type="SAM" id="Phobius"/>
    </source>
</evidence>
<feature type="transmembrane region" description="Helical" evidence="1">
    <location>
        <begin position="65"/>
        <end position="96"/>
    </location>
</feature>